<dbReference type="InterPro" id="IPR031803">
    <property type="entry name" value="BAT_GAF/HTH-assoc"/>
</dbReference>
<evidence type="ECO:0000259" key="4">
    <source>
        <dbReference type="Pfam" id="PF15915"/>
    </source>
</evidence>
<feature type="domain" description="Bacterioopsin transcriptional activator GAF and HTH associated" evidence="4">
    <location>
        <begin position="16"/>
        <end position="153"/>
    </location>
</feature>
<dbReference type="Pfam" id="PF04967">
    <property type="entry name" value="HTH_10"/>
    <property type="match status" value="1"/>
</dbReference>
<reference evidence="5 6" key="1">
    <citation type="submission" date="2019-02" db="EMBL/GenBank/DDBJ databases">
        <title>Genomic Encyclopedia of Archaeal and Bacterial Type Strains, Phase II (KMG-II): from individual species to whole genera.</title>
        <authorList>
            <person name="Goeker M."/>
        </authorList>
    </citation>
    <scope>NUCLEOTIDE SEQUENCE [LARGE SCALE GENOMIC DNA]</scope>
    <source>
        <strain evidence="5 6">DSM 18328</strain>
    </source>
</reference>
<dbReference type="AlphaFoldDB" id="A0A482YC57"/>
<gene>
    <name evidence="5" type="ORF">BDK88_0212</name>
</gene>
<dbReference type="InterPro" id="IPR007050">
    <property type="entry name" value="HTH_bacterioopsin"/>
</dbReference>
<protein>
    <recommendedName>
        <fullName evidence="7">HTH DNA binding domain-containing protein</fullName>
    </recommendedName>
</protein>
<evidence type="ECO:0000256" key="2">
    <source>
        <dbReference type="ARBA" id="ARBA00023163"/>
    </source>
</evidence>
<evidence type="ECO:0000313" key="5">
    <source>
        <dbReference type="EMBL" id="RZV11335.1"/>
    </source>
</evidence>
<evidence type="ECO:0000259" key="3">
    <source>
        <dbReference type="Pfam" id="PF04967"/>
    </source>
</evidence>
<name>A0A482YC57_9EURY</name>
<organism evidence="5 6">
    <name type="scientific">Natrinema hispanicum</name>
    <dbReference type="NCBI Taxonomy" id="392421"/>
    <lineage>
        <taxon>Archaea</taxon>
        <taxon>Methanobacteriati</taxon>
        <taxon>Methanobacteriota</taxon>
        <taxon>Stenosarchaea group</taxon>
        <taxon>Halobacteria</taxon>
        <taxon>Halobacteriales</taxon>
        <taxon>Natrialbaceae</taxon>
        <taxon>Natrinema</taxon>
    </lineage>
</organism>
<comment type="caution">
    <text evidence="5">The sequence shown here is derived from an EMBL/GenBank/DDBJ whole genome shotgun (WGS) entry which is preliminary data.</text>
</comment>
<dbReference type="Pfam" id="PF15915">
    <property type="entry name" value="BAT"/>
    <property type="match status" value="1"/>
</dbReference>
<feature type="domain" description="HTH bat-type" evidence="3">
    <location>
        <begin position="158"/>
        <end position="210"/>
    </location>
</feature>
<dbReference type="EMBL" id="SHMP01000003">
    <property type="protein sequence ID" value="RZV11335.1"/>
    <property type="molecule type" value="Genomic_DNA"/>
</dbReference>
<dbReference type="Proteomes" id="UP000291097">
    <property type="component" value="Unassembled WGS sequence"/>
</dbReference>
<keyword evidence="2" id="KW-0804">Transcription</keyword>
<dbReference type="RefSeq" id="WP_130498765.1">
    <property type="nucleotide sequence ID" value="NZ_SHMP01000003.1"/>
</dbReference>
<evidence type="ECO:0008006" key="7">
    <source>
        <dbReference type="Google" id="ProtNLM"/>
    </source>
</evidence>
<evidence type="ECO:0000256" key="1">
    <source>
        <dbReference type="ARBA" id="ARBA00023015"/>
    </source>
</evidence>
<accession>A0A482YC57</accession>
<dbReference type="OrthoDB" id="202021at2157"/>
<proteinExistence type="predicted"/>
<dbReference type="PANTHER" id="PTHR34236:SF1">
    <property type="entry name" value="DIMETHYL SULFOXIDE REDUCTASE TRANSCRIPTIONAL ACTIVATOR"/>
    <property type="match status" value="1"/>
</dbReference>
<keyword evidence="1" id="KW-0805">Transcription regulation</keyword>
<sequence length="220" mass="24692">MLLTTFRIDYPILRTALAHAPDIEITWERSDLTGDGTQQLLVWADGPAFGTFEAGLEADPTVKPPVRVVEFDEQRLYQLELTPEGRRASVYPTVVETGAILQDATATEKGWDIRAALPDEETLDQYHAFFTGRDFDVELKQLYEDWSPNHSSQSRFGLTDRQHEILVAAVDEGYLDIPRSCSLAELGTQFDISSNAASERFRRGSKTLIENTLSPDDQPT</sequence>
<dbReference type="PANTHER" id="PTHR34236">
    <property type="entry name" value="DIMETHYL SULFOXIDE REDUCTASE TRANSCRIPTIONAL ACTIVATOR"/>
    <property type="match status" value="1"/>
</dbReference>
<evidence type="ECO:0000313" key="6">
    <source>
        <dbReference type="Proteomes" id="UP000291097"/>
    </source>
</evidence>